<dbReference type="Pfam" id="PF03153">
    <property type="entry name" value="TFIIA"/>
    <property type="match status" value="2"/>
</dbReference>
<dbReference type="STRING" id="215637.A0A4Q0A0L2"/>
<protein>
    <submittedName>
        <fullName evidence="6">Transcription factor IIA, alpha/beta subunit</fullName>
    </submittedName>
</protein>
<dbReference type="Gene3D" id="2.30.18.10">
    <property type="entry name" value="Transcription factor IIA (TFIIA), beta-barrel domain"/>
    <property type="match status" value="1"/>
</dbReference>
<evidence type="ECO:0000256" key="1">
    <source>
        <dbReference type="ARBA" id="ARBA00004123"/>
    </source>
</evidence>
<dbReference type="InterPro" id="IPR004855">
    <property type="entry name" value="TFIIA_asu/bsu"/>
</dbReference>
<dbReference type="EMBL" id="ML002264">
    <property type="protein sequence ID" value="RKP39534.1"/>
    <property type="molecule type" value="Genomic_DNA"/>
</dbReference>
<accession>A0A4Q0A0L2</accession>
<comment type="similarity">
    <text evidence="2">Belongs to the TFIIA subunit 1 family.</text>
</comment>
<dbReference type="Gene3D" id="1.10.287.100">
    <property type="match status" value="1"/>
</dbReference>
<dbReference type="PANTHER" id="PTHR12694:SF8">
    <property type="entry name" value="TRANSCRIPTION INITIATION FACTOR IIA SUBUNIT 1"/>
    <property type="match status" value="1"/>
</dbReference>
<evidence type="ECO:0000313" key="7">
    <source>
        <dbReference type="Proteomes" id="UP000268162"/>
    </source>
</evidence>
<dbReference type="Proteomes" id="UP000268162">
    <property type="component" value="Unassembled WGS sequence"/>
</dbReference>
<organism evidence="6 7">
    <name type="scientific">Dimargaris cristalligena</name>
    <dbReference type="NCBI Taxonomy" id="215637"/>
    <lineage>
        <taxon>Eukaryota</taxon>
        <taxon>Fungi</taxon>
        <taxon>Fungi incertae sedis</taxon>
        <taxon>Zoopagomycota</taxon>
        <taxon>Kickxellomycotina</taxon>
        <taxon>Dimargaritomycetes</taxon>
        <taxon>Dimargaritales</taxon>
        <taxon>Dimargaritaceae</taxon>
        <taxon>Dimargaris</taxon>
    </lineage>
</organism>
<feature type="compositionally biased region" description="Acidic residues" evidence="5">
    <location>
        <begin position="100"/>
        <end position="128"/>
    </location>
</feature>
<dbReference type="SMART" id="SM01371">
    <property type="entry name" value="TFIIA"/>
    <property type="match status" value="1"/>
</dbReference>
<evidence type="ECO:0000313" key="6">
    <source>
        <dbReference type="EMBL" id="RKP39534.1"/>
    </source>
</evidence>
<evidence type="ECO:0000256" key="2">
    <source>
        <dbReference type="ARBA" id="ARBA00010059"/>
    </source>
</evidence>
<reference evidence="7" key="1">
    <citation type="journal article" date="2018" name="Nat. Microbiol.">
        <title>Leveraging single-cell genomics to expand the fungal tree of life.</title>
        <authorList>
            <person name="Ahrendt S.R."/>
            <person name="Quandt C.A."/>
            <person name="Ciobanu D."/>
            <person name="Clum A."/>
            <person name="Salamov A."/>
            <person name="Andreopoulos B."/>
            <person name="Cheng J.F."/>
            <person name="Woyke T."/>
            <person name="Pelin A."/>
            <person name="Henrissat B."/>
            <person name="Reynolds N.K."/>
            <person name="Benny G.L."/>
            <person name="Smith M.E."/>
            <person name="James T.Y."/>
            <person name="Grigoriev I.V."/>
        </authorList>
    </citation>
    <scope>NUCLEOTIDE SEQUENCE [LARGE SCALE GENOMIC DNA]</scope>
    <source>
        <strain evidence="7">RSA 468</strain>
    </source>
</reference>
<name>A0A4Q0A0L2_9FUNG</name>
<evidence type="ECO:0000256" key="3">
    <source>
        <dbReference type="ARBA" id="ARBA00023163"/>
    </source>
</evidence>
<gene>
    <name evidence="6" type="ORF">BJ085DRAFT_10742</name>
</gene>
<sequence>YQLVIDEVISAVQREFEDHGVDESVLQELQRSWEAKLIESRVAEFPHAPRAPPSGGGGSGEPPANGTGGHIPQHDGADDDERPSAPSTIRFTAYIPQVDGDFDDGLEPEADEDAINSDLDDSDDEEANTDQAGGEDTEHIILCQYDKVGRQKNRWKCVLKDGILLIDGKDYLFHKATGEFEW</sequence>
<dbReference type="CDD" id="cd07976">
    <property type="entry name" value="TFIIA_alpha_beta_like"/>
    <property type="match status" value="1"/>
</dbReference>
<dbReference type="SUPFAM" id="SSF50784">
    <property type="entry name" value="Transcription factor IIA (TFIIA), beta-barrel domain"/>
    <property type="match status" value="1"/>
</dbReference>
<dbReference type="GO" id="GO:0005672">
    <property type="term" value="C:transcription factor TFIIA complex"/>
    <property type="evidence" value="ECO:0007669"/>
    <property type="project" value="InterPro"/>
</dbReference>
<feature type="region of interest" description="Disordered" evidence="5">
    <location>
        <begin position="46"/>
        <end position="133"/>
    </location>
</feature>
<keyword evidence="3" id="KW-0804">Transcription</keyword>
<dbReference type="SUPFAM" id="SSF47396">
    <property type="entry name" value="Transcription factor IIA (TFIIA), alpha-helical domain"/>
    <property type="match status" value="1"/>
</dbReference>
<comment type="subcellular location">
    <subcellularLocation>
        <location evidence="1">Nucleus</location>
    </subcellularLocation>
</comment>
<dbReference type="InterPro" id="IPR009088">
    <property type="entry name" value="TFIIA_b-brl"/>
</dbReference>
<keyword evidence="7" id="KW-1185">Reference proteome</keyword>
<feature type="non-terminal residue" evidence="6">
    <location>
        <position position="1"/>
    </location>
</feature>
<feature type="non-terminal residue" evidence="6">
    <location>
        <position position="182"/>
    </location>
</feature>
<dbReference type="GO" id="GO:0006367">
    <property type="term" value="P:transcription initiation at RNA polymerase II promoter"/>
    <property type="evidence" value="ECO:0007669"/>
    <property type="project" value="InterPro"/>
</dbReference>
<keyword evidence="4" id="KW-0539">Nucleus</keyword>
<dbReference type="PANTHER" id="PTHR12694">
    <property type="entry name" value="TRANSCRIPTION INITIATION FACTOR IIA SUBUNIT 1"/>
    <property type="match status" value="1"/>
</dbReference>
<dbReference type="AlphaFoldDB" id="A0A4Q0A0L2"/>
<evidence type="ECO:0000256" key="4">
    <source>
        <dbReference type="ARBA" id="ARBA00023242"/>
    </source>
</evidence>
<evidence type="ECO:0000256" key="5">
    <source>
        <dbReference type="SAM" id="MobiDB-lite"/>
    </source>
</evidence>
<proteinExistence type="inferred from homology"/>